<accession>A0ABN6MG21</accession>
<gene>
    <name evidence="7" type="primary">rluB</name>
    <name evidence="7" type="ORF">CE91St30_15270</name>
</gene>
<proteinExistence type="inferred from homology"/>
<feature type="region of interest" description="Disordered" evidence="5">
    <location>
        <begin position="1"/>
        <end position="37"/>
    </location>
</feature>
<comment type="similarity">
    <text evidence="1 4">Belongs to the pseudouridine synthase RsuA family.</text>
</comment>
<dbReference type="SMART" id="SM00363">
    <property type="entry name" value="S4"/>
    <property type="match status" value="1"/>
</dbReference>
<protein>
    <recommendedName>
        <fullName evidence="4">Pseudouridine synthase</fullName>
        <ecNumber evidence="4">5.4.99.-</ecNumber>
    </recommendedName>
</protein>
<sequence>MSSPSKKNSGRRADTAGAAEPERRATEARTATASSAQPEERIVVMRLQKFLARAGAASRRGSENLMTAGRVTVNGRVVTELGSKVDPRVDEVAVDGIVVRLSDEAVTLALNKPADVVTTMSDPQGRRCVAELVPTDRYPGLYPIGRLDRDTTGLLLFSTDGELGHALLHPKKHVEKRYVALLEGRPSESALKRLRGGIELDDGMTLPAAVELLEGKEAAAALSTLVETARTVQKASEQYVRELANRSEHRSVASIVVHEGRKRQVRRMFEAIGHPVAALHRTDFGPVSIGDLVPGSWRRIEGEELAALYGALRR</sequence>
<name>A0ABN6MG21_9ACTN</name>
<keyword evidence="3" id="KW-0694">RNA-binding</keyword>
<evidence type="ECO:0000313" key="7">
    <source>
        <dbReference type="EMBL" id="BDE96194.1"/>
    </source>
</evidence>
<dbReference type="Pfam" id="PF00849">
    <property type="entry name" value="PseudoU_synth_2"/>
    <property type="match status" value="1"/>
</dbReference>
<dbReference type="PROSITE" id="PS01149">
    <property type="entry name" value="PSI_RSU"/>
    <property type="match status" value="1"/>
</dbReference>
<dbReference type="SUPFAM" id="SSF55174">
    <property type="entry name" value="Alpha-L RNA-binding motif"/>
    <property type="match status" value="1"/>
</dbReference>
<evidence type="ECO:0000256" key="3">
    <source>
        <dbReference type="PROSITE-ProRule" id="PRU00182"/>
    </source>
</evidence>
<dbReference type="NCBIfam" id="TIGR00093">
    <property type="entry name" value="pseudouridine synthase"/>
    <property type="match status" value="1"/>
</dbReference>
<reference evidence="7 8" key="1">
    <citation type="submission" date="2022-01" db="EMBL/GenBank/DDBJ databases">
        <title>Novel bile acid biosynthetic pathways are enriched in the microbiome of centenarians.</title>
        <authorList>
            <person name="Sato Y."/>
            <person name="Atarashi K."/>
            <person name="Plichta R.D."/>
            <person name="Arai Y."/>
            <person name="Sasajima S."/>
            <person name="Kearney M.S."/>
            <person name="Suda W."/>
            <person name="Takeshita K."/>
            <person name="Sasaki T."/>
            <person name="Okamoto S."/>
            <person name="Skelly N.A."/>
            <person name="Okamura Y."/>
            <person name="Vlamakis H."/>
            <person name="Li Y."/>
            <person name="Tanoue T."/>
            <person name="Takei H."/>
            <person name="Nittono H."/>
            <person name="Narushima S."/>
            <person name="Irie J."/>
            <person name="Itoh H."/>
            <person name="Moriya K."/>
            <person name="Sugiura Y."/>
            <person name="Suematsu M."/>
            <person name="Moritoki N."/>
            <person name="Shibata S."/>
            <person name="Littman R.D."/>
            <person name="Fischbach A.M."/>
            <person name="Uwamino Y."/>
            <person name="Inoue T."/>
            <person name="Honda A."/>
            <person name="Hattori M."/>
            <person name="Murai T."/>
            <person name="Xavier J.R."/>
            <person name="Hirose N."/>
            <person name="Honda K."/>
        </authorList>
    </citation>
    <scope>NUCLEOTIDE SEQUENCE [LARGE SCALE GENOMIC DNA]</scope>
    <source>
        <strain evidence="7 8">CE91-St30</strain>
    </source>
</reference>
<dbReference type="EMBL" id="AP025564">
    <property type="protein sequence ID" value="BDE96194.1"/>
    <property type="molecule type" value="Genomic_DNA"/>
</dbReference>
<dbReference type="InterPro" id="IPR036986">
    <property type="entry name" value="S4_RNA-bd_sf"/>
</dbReference>
<dbReference type="InterPro" id="IPR000748">
    <property type="entry name" value="PsdUridine_synth_RsuA/RluB/E/F"/>
</dbReference>
<evidence type="ECO:0000256" key="4">
    <source>
        <dbReference type="RuleBase" id="RU003887"/>
    </source>
</evidence>
<dbReference type="Gene3D" id="3.30.70.1560">
    <property type="entry name" value="Alpha-L RNA-binding motif"/>
    <property type="match status" value="1"/>
</dbReference>
<dbReference type="InterPro" id="IPR050343">
    <property type="entry name" value="RsuA_PseudoU_synthase"/>
</dbReference>
<dbReference type="InterPro" id="IPR020103">
    <property type="entry name" value="PsdUridine_synth_cat_dom_sf"/>
</dbReference>
<dbReference type="InterPro" id="IPR006145">
    <property type="entry name" value="PsdUridine_synth_RsuA/RluA"/>
</dbReference>
<dbReference type="CDD" id="cd00165">
    <property type="entry name" value="S4"/>
    <property type="match status" value="1"/>
</dbReference>
<evidence type="ECO:0000313" key="8">
    <source>
        <dbReference type="Proteomes" id="UP001320544"/>
    </source>
</evidence>
<evidence type="ECO:0000256" key="2">
    <source>
        <dbReference type="ARBA" id="ARBA00023235"/>
    </source>
</evidence>
<evidence type="ECO:0000259" key="6">
    <source>
        <dbReference type="SMART" id="SM00363"/>
    </source>
</evidence>
<dbReference type="Gene3D" id="3.30.70.580">
    <property type="entry name" value="Pseudouridine synthase I, catalytic domain, N-terminal subdomain"/>
    <property type="match status" value="1"/>
</dbReference>
<keyword evidence="2 4" id="KW-0413">Isomerase</keyword>
<dbReference type="Gene3D" id="3.10.290.10">
    <property type="entry name" value="RNA-binding S4 domain"/>
    <property type="match status" value="1"/>
</dbReference>
<organism evidence="7 8">
    <name type="scientific">Raoultibacter timonensis</name>
    <dbReference type="NCBI Taxonomy" id="1907662"/>
    <lineage>
        <taxon>Bacteria</taxon>
        <taxon>Bacillati</taxon>
        <taxon>Actinomycetota</taxon>
        <taxon>Coriobacteriia</taxon>
        <taxon>Eggerthellales</taxon>
        <taxon>Eggerthellaceae</taxon>
        <taxon>Raoultibacter</taxon>
    </lineage>
</organism>
<dbReference type="InterPro" id="IPR020094">
    <property type="entry name" value="TruA/RsuA/RluB/E/F_N"/>
</dbReference>
<dbReference type="PROSITE" id="PS50889">
    <property type="entry name" value="S4"/>
    <property type="match status" value="1"/>
</dbReference>
<dbReference type="SUPFAM" id="SSF55120">
    <property type="entry name" value="Pseudouridine synthase"/>
    <property type="match status" value="1"/>
</dbReference>
<evidence type="ECO:0000256" key="5">
    <source>
        <dbReference type="SAM" id="MobiDB-lite"/>
    </source>
</evidence>
<keyword evidence="8" id="KW-1185">Reference proteome</keyword>
<feature type="domain" description="RNA-binding S4" evidence="6">
    <location>
        <begin position="45"/>
        <end position="106"/>
    </location>
</feature>
<dbReference type="EC" id="5.4.99.-" evidence="4"/>
<dbReference type="InterPro" id="IPR002942">
    <property type="entry name" value="S4_RNA-bd"/>
</dbReference>
<dbReference type="PANTHER" id="PTHR47683">
    <property type="entry name" value="PSEUDOURIDINE SYNTHASE FAMILY PROTEIN-RELATED"/>
    <property type="match status" value="1"/>
</dbReference>
<dbReference type="InterPro" id="IPR042092">
    <property type="entry name" value="PsdUridine_s_RsuA/RluB/E/F_cat"/>
</dbReference>
<dbReference type="PANTHER" id="PTHR47683:SF2">
    <property type="entry name" value="RNA-BINDING S4 DOMAIN-CONTAINING PROTEIN"/>
    <property type="match status" value="1"/>
</dbReference>
<dbReference type="Proteomes" id="UP001320544">
    <property type="component" value="Chromosome"/>
</dbReference>
<evidence type="ECO:0000256" key="1">
    <source>
        <dbReference type="ARBA" id="ARBA00008348"/>
    </source>
</evidence>
<dbReference type="Pfam" id="PF01479">
    <property type="entry name" value="S4"/>
    <property type="match status" value="1"/>
</dbReference>
<dbReference type="InterPro" id="IPR018496">
    <property type="entry name" value="PsdUridine_synth_RsuA/RluB_CS"/>
</dbReference>
<dbReference type="CDD" id="cd02870">
    <property type="entry name" value="PseudoU_synth_RsuA_like"/>
    <property type="match status" value="1"/>
</dbReference>